<sequence length="189" mass="21428">MSYDPSTVAYNPSISNVFLLSVYIWSKKGVYALILNFFREVTLSSLTTLGIQFIERERHRPSKLFDFSGKRDRDEFQHFIDRSGSTLMTLSLALEEVPLTEADVMHILKLTPSVHTLTLYKLWASAPEDYDKEPPITLHKNVGGTPQRFETPTFAPNAFSAQILLLVKLRSLKLAVQSQFDADQAFLNG</sequence>
<protein>
    <submittedName>
        <fullName evidence="1">Uncharacterized protein</fullName>
    </submittedName>
</protein>
<dbReference type="EMBL" id="JBAHYK010001380">
    <property type="protein sequence ID" value="KAL0568258.1"/>
    <property type="molecule type" value="Genomic_DNA"/>
</dbReference>
<organism evidence="1 2">
    <name type="scientific">Marasmius crinis-equi</name>
    <dbReference type="NCBI Taxonomy" id="585013"/>
    <lineage>
        <taxon>Eukaryota</taxon>
        <taxon>Fungi</taxon>
        <taxon>Dikarya</taxon>
        <taxon>Basidiomycota</taxon>
        <taxon>Agaricomycotina</taxon>
        <taxon>Agaricomycetes</taxon>
        <taxon>Agaricomycetidae</taxon>
        <taxon>Agaricales</taxon>
        <taxon>Marasmiineae</taxon>
        <taxon>Marasmiaceae</taxon>
        <taxon>Marasmius</taxon>
    </lineage>
</organism>
<gene>
    <name evidence="1" type="ORF">V5O48_013730</name>
</gene>
<dbReference type="Proteomes" id="UP001465976">
    <property type="component" value="Unassembled WGS sequence"/>
</dbReference>
<comment type="caution">
    <text evidence="1">The sequence shown here is derived from an EMBL/GenBank/DDBJ whole genome shotgun (WGS) entry which is preliminary data.</text>
</comment>
<name>A0ABR3EZA4_9AGAR</name>
<proteinExistence type="predicted"/>
<keyword evidence="2" id="KW-1185">Reference proteome</keyword>
<evidence type="ECO:0000313" key="2">
    <source>
        <dbReference type="Proteomes" id="UP001465976"/>
    </source>
</evidence>
<evidence type="ECO:0000313" key="1">
    <source>
        <dbReference type="EMBL" id="KAL0568258.1"/>
    </source>
</evidence>
<reference evidence="1 2" key="1">
    <citation type="submission" date="2024-02" db="EMBL/GenBank/DDBJ databases">
        <title>A draft genome for the cacao thread blight pathogen Marasmius crinis-equi.</title>
        <authorList>
            <person name="Cohen S.P."/>
            <person name="Baruah I.K."/>
            <person name="Amoako-Attah I."/>
            <person name="Bukari Y."/>
            <person name="Meinhardt L.W."/>
            <person name="Bailey B.A."/>
        </authorList>
    </citation>
    <scope>NUCLEOTIDE SEQUENCE [LARGE SCALE GENOMIC DNA]</scope>
    <source>
        <strain evidence="1 2">GH-76</strain>
    </source>
</reference>
<accession>A0ABR3EZA4</accession>